<dbReference type="Proteomes" id="UP001182556">
    <property type="component" value="Unassembled WGS sequence"/>
</dbReference>
<feature type="compositionally biased region" description="Polar residues" evidence="1">
    <location>
        <begin position="225"/>
        <end position="247"/>
    </location>
</feature>
<proteinExistence type="predicted"/>
<feature type="region of interest" description="Disordered" evidence="1">
    <location>
        <begin position="223"/>
        <end position="376"/>
    </location>
</feature>
<sequence length="1417" mass="153270">MSEGIPQMVLLTLPAPFFLLSLVITLYHLTPLLTLLPNIHFVPLLNHMSTLIPRPKRNLPREFFNLPPRPGTPSTQCTLPDLQVLSIRGKVILLFCAHTLLGLVCGWIFLARGGGMWLVALASTGVPACVATMSLFMTLQPWLSRSDSITKGGGISHSTLFPRILPISLGPCIAGSVIAAAAPHVAGKVILSLLSLLVGLTLVCSLVGGCRTYIAPRTAGIRLSSPDTETANQSGQIEESWLSEFSQPSSAPISSFTFSPTPSVKTPAPRHRRPDTANDDSWLSSPTNTPSSVPEWDLSRQTIASPEGVLTRQRSRSPVPEMGDLPTRSIPDDHLARRGKSSQATTIGDRTMMTTSTFTSPGGSILAGYEPDPSHPPPPRGFASLTAYPVSPGQMEIVGGSRLSLAARAARSGEAIAFVPEEKVSEDPRASTWTLETYHSAFETPYTPARGTPTTPATWPRAPPPPPMPVNMPLPPTPTVPRSETAVEWGPRAKESREFLIGERDWVEVDPNVEGLDGWNREGRGVGMVTLIGVLAGYALATPLLSRGMSTFSQVAYLLSILLPAPFLAFASYLLRYRPTTTTRERAKKASLKSNSTTRSLALTAPSDLSLPISLSPKLTPPNEKRSCEPNARISHFLDPKPSVSNFGFNRPKRPHTIFELNQARDLIAEEAYRKTIHRRSTDVWLEMGHAIEGGGRWSRTTEMLKPTPAMRVMNSLPPSEGVLKKLRGGVVSMLPKRLSEFVDNQSIDPVRHMDNTIPASPIAISVTSPSKFDRRRASAVSEIETHEGETEEGMTTLRSVEIQVATKGRMSSSPIFFCGRPGSAAIVRNQEGYDVDWLTAGVLPNLMPNIRIGSDTRVGPAPSDVETRQVTRSIRQVEGDNSMGSIRYFRGSLDMASTPSRHGHSRAHSSSVDFSSSPDFNGALASTPHAHVRRRIKHKTSFSLPTINPADFEDVRRSFDDCGRTPPRHLVARTTSGDMGIDLPPIPASYVVHNLSRVTEEEEGNESSLMRETMNDMGRAILALSSSPARPLHPTADTSDSARSDLADLAPIILHGQNLSASFSSSLRSEEGLMAEEMEHVMAMDTPTRTEFVISPRPSSYAGSLEPRDCRGSLRTVHSTASLDMAPSVPDTARTPSGWTTTTGDSTAATIDQFTDADETNPPFPAVDVSLSLSELNVPTHGLSTAISMPTFAHPHPPPLVHSSSIPNFSRPGAAAHAPILSAHPPVPIHDLKSLRARPSNDTIRSEDATHTTMTTDPSPPRPSEEFRPSRQELLRVQQLKERRAVAAATMRSQSAMGHRETEELHQKDLQAKPKNELRPLQLVEKNKGDNRRSMPLPATPKQLTVLKEVDQSANHTGSSENTAEVLGQTNKGSGGDRGKNSKVSLASTGSGKENGRPGKSSKMSHGSAGPRGLRA</sequence>
<keyword evidence="2" id="KW-0472">Membrane</keyword>
<feature type="region of interest" description="Disordered" evidence="1">
    <location>
        <begin position="1239"/>
        <end position="1271"/>
    </location>
</feature>
<feature type="transmembrane region" description="Helical" evidence="2">
    <location>
        <begin position="557"/>
        <end position="575"/>
    </location>
</feature>
<feature type="compositionally biased region" description="Polar residues" evidence="1">
    <location>
        <begin position="341"/>
        <end position="362"/>
    </location>
</feature>
<feature type="transmembrane region" description="Helical" evidence="2">
    <location>
        <begin position="526"/>
        <end position="545"/>
    </location>
</feature>
<feature type="region of interest" description="Disordered" evidence="1">
    <location>
        <begin position="1290"/>
        <end position="1417"/>
    </location>
</feature>
<feature type="transmembrane region" description="Helical" evidence="2">
    <location>
        <begin position="91"/>
        <end position="110"/>
    </location>
</feature>
<organism evidence="3 4">
    <name type="scientific">Papiliotrema laurentii</name>
    <name type="common">Cryptococcus laurentii</name>
    <dbReference type="NCBI Taxonomy" id="5418"/>
    <lineage>
        <taxon>Eukaryota</taxon>
        <taxon>Fungi</taxon>
        <taxon>Dikarya</taxon>
        <taxon>Basidiomycota</taxon>
        <taxon>Agaricomycotina</taxon>
        <taxon>Tremellomycetes</taxon>
        <taxon>Tremellales</taxon>
        <taxon>Rhynchogastremaceae</taxon>
        <taxon>Papiliotrema</taxon>
    </lineage>
</organism>
<feature type="transmembrane region" description="Helical" evidence="2">
    <location>
        <begin position="189"/>
        <end position="214"/>
    </location>
</feature>
<evidence type="ECO:0000256" key="2">
    <source>
        <dbReference type="SAM" id="Phobius"/>
    </source>
</evidence>
<feature type="compositionally biased region" description="Low complexity" evidence="1">
    <location>
        <begin position="248"/>
        <end position="263"/>
    </location>
</feature>
<keyword evidence="2" id="KW-1133">Transmembrane helix</keyword>
<dbReference type="EMBL" id="JAODAN010000002">
    <property type="protein sequence ID" value="KAK1926602.1"/>
    <property type="molecule type" value="Genomic_DNA"/>
</dbReference>
<accession>A0AAD9L8K2</accession>
<evidence type="ECO:0000256" key="1">
    <source>
        <dbReference type="SAM" id="MobiDB-lite"/>
    </source>
</evidence>
<feature type="region of interest" description="Disordered" evidence="1">
    <location>
        <begin position="895"/>
        <end position="916"/>
    </location>
</feature>
<keyword evidence="4" id="KW-1185">Reference proteome</keyword>
<feature type="compositionally biased region" description="Basic and acidic residues" evidence="1">
    <location>
        <begin position="1299"/>
        <end position="1319"/>
    </location>
</feature>
<reference evidence="3" key="1">
    <citation type="submission" date="2023-02" db="EMBL/GenBank/DDBJ databases">
        <title>Identification and recombinant expression of a fungal hydrolase from Papiliotrema laurentii that hydrolyzes apple cutin and clears colloidal polyester polyurethane.</title>
        <authorList>
            <consortium name="DOE Joint Genome Institute"/>
            <person name="Roman V.A."/>
            <person name="Bojanowski C."/>
            <person name="Crable B.R."/>
            <person name="Wagner D.N."/>
            <person name="Hung C.S."/>
            <person name="Nadeau L.J."/>
            <person name="Schratz L."/>
            <person name="Haridas S."/>
            <person name="Pangilinan J."/>
            <person name="Lipzen A."/>
            <person name="Na H."/>
            <person name="Yan M."/>
            <person name="Ng V."/>
            <person name="Grigoriev I.V."/>
            <person name="Spatafora J.W."/>
            <person name="Barlow D."/>
            <person name="Biffinger J."/>
            <person name="Kelley-Loughnane N."/>
            <person name="Varaljay V.A."/>
            <person name="Crookes-Goodson W.J."/>
        </authorList>
    </citation>
    <scope>NUCLEOTIDE SEQUENCE</scope>
    <source>
        <strain evidence="3">5307AH</strain>
    </source>
</reference>
<comment type="caution">
    <text evidence="3">The sequence shown here is derived from an EMBL/GenBank/DDBJ whole genome shotgun (WGS) entry which is preliminary data.</text>
</comment>
<keyword evidence="2" id="KW-0812">Transmembrane</keyword>
<evidence type="ECO:0000313" key="4">
    <source>
        <dbReference type="Proteomes" id="UP001182556"/>
    </source>
</evidence>
<evidence type="ECO:0000313" key="3">
    <source>
        <dbReference type="EMBL" id="KAK1926602.1"/>
    </source>
</evidence>
<feature type="compositionally biased region" description="Polar residues" evidence="1">
    <location>
        <begin position="1353"/>
        <end position="1373"/>
    </location>
</feature>
<feature type="compositionally biased region" description="Low complexity" evidence="1">
    <location>
        <begin position="1133"/>
        <end position="1147"/>
    </location>
</feature>
<gene>
    <name evidence="3" type="ORF">DB88DRAFT_522122</name>
</gene>
<feature type="compositionally biased region" description="Polar residues" evidence="1">
    <location>
        <begin position="279"/>
        <end position="292"/>
    </location>
</feature>
<feature type="transmembrane region" description="Helical" evidence="2">
    <location>
        <begin position="9"/>
        <end position="29"/>
    </location>
</feature>
<name>A0AAD9L8K2_PAPLA</name>
<feature type="compositionally biased region" description="Polar residues" evidence="1">
    <location>
        <begin position="1383"/>
        <end position="1393"/>
    </location>
</feature>
<feature type="transmembrane region" description="Helical" evidence="2">
    <location>
        <begin position="116"/>
        <end position="139"/>
    </location>
</feature>
<feature type="region of interest" description="Disordered" evidence="1">
    <location>
        <begin position="1126"/>
        <end position="1147"/>
    </location>
</feature>
<protein>
    <submittedName>
        <fullName evidence="3">Uncharacterized protein</fullName>
    </submittedName>
</protein>
<feature type="transmembrane region" description="Helical" evidence="2">
    <location>
        <begin position="160"/>
        <end position="183"/>
    </location>
</feature>